<name>A0A9N7TLH9_PLEPL</name>
<protein>
    <submittedName>
        <fullName evidence="2">Uncharacterized protein</fullName>
    </submittedName>
</protein>
<dbReference type="Proteomes" id="UP001153269">
    <property type="component" value="Unassembled WGS sequence"/>
</dbReference>
<dbReference type="AlphaFoldDB" id="A0A9N7TLH9"/>
<evidence type="ECO:0000256" key="1">
    <source>
        <dbReference type="SAM" id="MobiDB-lite"/>
    </source>
</evidence>
<dbReference type="EMBL" id="CADEAL010000143">
    <property type="protein sequence ID" value="CAB1415195.1"/>
    <property type="molecule type" value="Genomic_DNA"/>
</dbReference>
<reference evidence="2" key="1">
    <citation type="submission" date="2020-03" db="EMBL/GenBank/DDBJ databases">
        <authorList>
            <person name="Weist P."/>
        </authorList>
    </citation>
    <scope>NUCLEOTIDE SEQUENCE</scope>
</reference>
<evidence type="ECO:0000313" key="3">
    <source>
        <dbReference type="Proteomes" id="UP001153269"/>
    </source>
</evidence>
<accession>A0A9N7TLH9</accession>
<keyword evidence="3" id="KW-1185">Reference proteome</keyword>
<evidence type="ECO:0000313" key="2">
    <source>
        <dbReference type="EMBL" id="CAB1415195.1"/>
    </source>
</evidence>
<organism evidence="2 3">
    <name type="scientific">Pleuronectes platessa</name>
    <name type="common">European plaice</name>
    <dbReference type="NCBI Taxonomy" id="8262"/>
    <lineage>
        <taxon>Eukaryota</taxon>
        <taxon>Metazoa</taxon>
        <taxon>Chordata</taxon>
        <taxon>Craniata</taxon>
        <taxon>Vertebrata</taxon>
        <taxon>Euteleostomi</taxon>
        <taxon>Actinopterygii</taxon>
        <taxon>Neopterygii</taxon>
        <taxon>Teleostei</taxon>
        <taxon>Neoteleostei</taxon>
        <taxon>Acanthomorphata</taxon>
        <taxon>Carangaria</taxon>
        <taxon>Pleuronectiformes</taxon>
        <taxon>Pleuronectoidei</taxon>
        <taxon>Pleuronectidae</taxon>
        <taxon>Pleuronectes</taxon>
    </lineage>
</organism>
<proteinExistence type="predicted"/>
<feature type="region of interest" description="Disordered" evidence="1">
    <location>
        <begin position="29"/>
        <end position="74"/>
    </location>
</feature>
<gene>
    <name evidence="2" type="ORF">PLEPLA_LOCUS2909</name>
</gene>
<comment type="caution">
    <text evidence="2">The sequence shown here is derived from an EMBL/GenBank/DDBJ whole genome shotgun (WGS) entry which is preliminary data.</text>
</comment>
<sequence>MGREEERENVWVYGSGVVDVDDLSLEAHRRFELHPHHKHTTQPPSQVTQERKQGMTQSEERSDDESVTEKTSVRFTSDPSTDLFFIDLSPLENIPHHHCLQIISHKH</sequence>